<keyword evidence="6" id="KW-0406">Ion transport</keyword>
<dbReference type="GO" id="GO:0046933">
    <property type="term" value="F:proton-transporting ATP synthase activity, rotational mechanism"/>
    <property type="evidence" value="ECO:0007669"/>
    <property type="project" value="InterPro"/>
</dbReference>
<keyword evidence="5" id="KW-0375">Hydrogen ion transport</keyword>
<dbReference type="Gene3D" id="1.10.520.20">
    <property type="entry name" value="N-terminal domain of the delta subunit of the F1F0-ATP synthase"/>
    <property type="match status" value="1"/>
</dbReference>
<dbReference type="HAMAP" id="MF_01416">
    <property type="entry name" value="ATP_synth_delta_bact"/>
    <property type="match status" value="1"/>
</dbReference>
<dbReference type="InterPro" id="IPR020781">
    <property type="entry name" value="ATPase_OSCP/d_CS"/>
</dbReference>
<proteinExistence type="inferred from homology"/>
<reference evidence="9" key="1">
    <citation type="submission" date="2018-02" db="EMBL/GenBank/DDBJ databases">
        <title>Rhizophora mucronata_Transcriptome.</title>
        <authorList>
            <person name="Meera S.P."/>
            <person name="Sreeshan A."/>
            <person name="Augustine A."/>
        </authorList>
    </citation>
    <scope>NUCLEOTIDE SEQUENCE</scope>
    <source>
        <tissue evidence="9">Leaf</tissue>
    </source>
</reference>
<evidence type="ECO:0000256" key="1">
    <source>
        <dbReference type="ARBA" id="ARBA00004370"/>
    </source>
</evidence>
<keyword evidence="4" id="KW-0813">Transport</keyword>
<dbReference type="NCBIfam" id="TIGR01145">
    <property type="entry name" value="ATP_synt_delta"/>
    <property type="match status" value="1"/>
</dbReference>
<evidence type="ECO:0000313" key="9">
    <source>
        <dbReference type="EMBL" id="MBX05313.1"/>
    </source>
</evidence>
<dbReference type="GO" id="GO:0016020">
    <property type="term" value="C:membrane"/>
    <property type="evidence" value="ECO:0007669"/>
    <property type="project" value="UniProtKB-SubCell"/>
</dbReference>
<evidence type="ECO:0000256" key="4">
    <source>
        <dbReference type="ARBA" id="ARBA00022448"/>
    </source>
</evidence>
<evidence type="ECO:0000256" key="5">
    <source>
        <dbReference type="ARBA" id="ARBA00022781"/>
    </source>
</evidence>
<sequence length="247" mass="27131">MAAAGRIRSGVPLLSRLLKSDSLSTQRSVIHRAVLCPVSTASEVSRNYSSVSGKKEDKIKVPLALFGGSGNYASALFLAAKKANALETVESEILALVESMKKSPTFHQFTKDLSLPAPTRIEALKDICSNAKFSDITKNFLLVLADNGRLGQVDHIASRFVELTMADRGEVKAIVTTVISLPPEEEKELKETLQDIIGQGKKVRLEQKIDPSILGGIVVEFEQKVFDMSIKTRAKQMERFLRQSPDF</sequence>
<keyword evidence="8" id="KW-0066">ATP synthesis</keyword>
<organism evidence="9">
    <name type="scientific">Rhizophora mucronata</name>
    <name type="common">Asiatic mangrove</name>
    <dbReference type="NCBI Taxonomy" id="61149"/>
    <lineage>
        <taxon>Eukaryota</taxon>
        <taxon>Viridiplantae</taxon>
        <taxon>Streptophyta</taxon>
        <taxon>Embryophyta</taxon>
        <taxon>Tracheophyta</taxon>
        <taxon>Spermatophyta</taxon>
        <taxon>Magnoliopsida</taxon>
        <taxon>eudicotyledons</taxon>
        <taxon>Gunneridae</taxon>
        <taxon>Pentapetalae</taxon>
        <taxon>rosids</taxon>
        <taxon>fabids</taxon>
        <taxon>Malpighiales</taxon>
        <taxon>Rhizophoraceae</taxon>
        <taxon>Rhizophora</taxon>
    </lineage>
</organism>
<evidence type="ECO:0000256" key="2">
    <source>
        <dbReference type="ARBA" id="ARBA00007046"/>
    </source>
</evidence>
<evidence type="ECO:0000256" key="3">
    <source>
        <dbReference type="ARBA" id="ARBA00011648"/>
    </source>
</evidence>
<comment type="similarity">
    <text evidence="2">Belongs to the ATPase delta chain family.</text>
</comment>
<dbReference type="PANTHER" id="PTHR11910">
    <property type="entry name" value="ATP SYNTHASE DELTA CHAIN"/>
    <property type="match status" value="1"/>
</dbReference>
<dbReference type="SUPFAM" id="SSF47928">
    <property type="entry name" value="N-terminal domain of the delta subunit of the F1F0-ATP synthase"/>
    <property type="match status" value="1"/>
</dbReference>
<name>A0A2P2KHX5_RHIMU</name>
<evidence type="ECO:0000256" key="7">
    <source>
        <dbReference type="ARBA" id="ARBA00023136"/>
    </source>
</evidence>
<dbReference type="AlphaFoldDB" id="A0A2P2KHX5"/>
<protein>
    <submittedName>
        <fullName evidence="9">ATP synthase subunit O-like</fullName>
    </submittedName>
</protein>
<dbReference type="InterPro" id="IPR000711">
    <property type="entry name" value="ATPase_OSCP/dsu"/>
</dbReference>
<dbReference type="PROSITE" id="PS00389">
    <property type="entry name" value="ATPASE_DELTA"/>
    <property type="match status" value="1"/>
</dbReference>
<evidence type="ECO:0000256" key="6">
    <source>
        <dbReference type="ARBA" id="ARBA00023065"/>
    </source>
</evidence>
<dbReference type="EMBL" id="GGEC01024829">
    <property type="protein sequence ID" value="MBX05313.1"/>
    <property type="molecule type" value="Transcribed_RNA"/>
</dbReference>
<accession>A0A2P2KHX5</accession>
<keyword evidence="7" id="KW-0472">Membrane</keyword>
<dbReference type="Pfam" id="PF00213">
    <property type="entry name" value="OSCP"/>
    <property type="match status" value="1"/>
</dbReference>
<comment type="subcellular location">
    <subcellularLocation>
        <location evidence="1">Membrane</location>
    </subcellularLocation>
</comment>
<dbReference type="PRINTS" id="PR00125">
    <property type="entry name" value="ATPASEDELTA"/>
</dbReference>
<dbReference type="InterPro" id="IPR026015">
    <property type="entry name" value="ATP_synth_OSCP/delta_N_sf"/>
</dbReference>
<evidence type="ECO:0000256" key="8">
    <source>
        <dbReference type="ARBA" id="ARBA00023310"/>
    </source>
</evidence>
<comment type="subunit">
    <text evidence="3">F-type ATPases have 2 components, CF(1) - the catalytic core - and CF(0) - the membrane proton channel. CF(1) has five subunits: alpha(3), beta(3), gamma(1), delta(1), epsilon(1). CF(0) has three main subunits: a, b and c.</text>
</comment>